<keyword evidence="18" id="KW-0560">Oxidoreductase</keyword>
<evidence type="ECO:0000256" key="29">
    <source>
        <dbReference type="SAM" id="SignalP"/>
    </source>
</evidence>
<evidence type="ECO:0000256" key="16">
    <source>
        <dbReference type="ARBA" id="ARBA00022848"/>
    </source>
</evidence>
<keyword evidence="16" id="KW-0492">Microsome</keyword>
<feature type="region of interest" description="Disordered" evidence="28">
    <location>
        <begin position="581"/>
        <end position="612"/>
    </location>
</feature>
<evidence type="ECO:0000256" key="19">
    <source>
        <dbReference type="ARBA" id="ARBA00023004"/>
    </source>
</evidence>
<dbReference type="GO" id="GO:0020037">
    <property type="term" value="F:heme binding"/>
    <property type="evidence" value="ECO:0007669"/>
    <property type="project" value="InterPro"/>
</dbReference>
<evidence type="ECO:0000256" key="22">
    <source>
        <dbReference type="ARBA" id="ARBA00035976"/>
    </source>
</evidence>
<gene>
    <name evidence="31" type="ORF">OCBIM_22001586mg</name>
</gene>
<dbReference type="Gene3D" id="1.10.640.10">
    <property type="entry name" value="Haem peroxidase domain superfamily, animal type"/>
    <property type="match status" value="1"/>
</dbReference>
<keyword evidence="17" id="KW-0223">Dioxygenase</keyword>
<dbReference type="OrthoDB" id="823504at2759"/>
<dbReference type="GO" id="GO:0004601">
    <property type="term" value="F:peroxidase activity"/>
    <property type="evidence" value="ECO:0007669"/>
    <property type="project" value="UniProtKB-KW"/>
</dbReference>
<dbReference type="GO" id="GO:0019371">
    <property type="term" value="P:cyclooxygenase pathway"/>
    <property type="evidence" value="ECO:0007669"/>
    <property type="project" value="TreeGrafter"/>
</dbReference>
<evidence type="ECO:0000256" key="11">
    <source>
        <dbReference type="ARBA" id="ARBA00022585"/>
    </source>
</evidence>
<evidence type="ECO:0000256" key="12">
    <source>
        <dbReference type="ARBA" id="ARBA00022617"/>
    </source>
</evidence>
<comment type="catalytic activity">
    <reaction evidence="22">
        <text>(9Z,12Z)-octadecadienoate + AH2 + O2 = (9S)-hydroxy-(10E,12Z)-octadecadienoate + A + H2O</text>
        <dbReference type="Rhea" id="RHEA:75459"/>
        <dbReference type="ChEBI" id="CHEBI:13193"/>
        <dbReference type="ChEBI" id="CHEBI:15377"/>
        <dbReference type="ChEBI" id="CHEBI:15379"/>
        <dbReference type="ChEBI" id="CHEBI:17499"/>
        <dbReference type="ChEBI" id="CHEBI:30245"/>
        <dbReference type="ChEBI" id="CHEBI:77852"/>
    </reaction>
    <physiologicalReaction direction="left-to-right" evidence="22">
        <dbReference type="Rhea" id="RHEA:75460"/>
    </physiologicalReaction>
</comment>
<dbReference type="InterPro" id="IPR050783">
    <property type="entry name" value="Oxylipin_biosynth_metab"/>
</dbReference>
<dbReference type="PROSITE" id="PS50292">
    <property type="entry name" value="PEROXIDASE_3"/>
    <property type="match status" value="1"/>
</dbReference>
<evidence type="ECO:0000256" key="23">
    <source>
        <dbReference type="ARBA" id="ARBA00036313"/>
    </source>
</evidence>
<comment type="subunit">
    <text evidence="6">Homodimer.</text>
</comment>
<evidence type="ECO:0000256" key="15">
    <source>
        <dbReference type="ARBA" id="ARBA00022832"/>
    </source>
</evidence>
<dbReference type="GO" id="GO:0046872">
    <property type="term" value="F:metal ion binding"/>
    <property type="evidence" value="ECO:0007669"/>
    <property type="project" value="UniProtKB-KW"/>
</dbReference>
<keyword evidence="29" id="KW-0732">Signal</keyword>
<evidence type="ECO:0000256" key="5">
    <source>
        <dbReference type="ARBA" id="ARBA00008928"/>
    </source>
</evidence>
<feature type="compositionally biased region" description="Polar residues" evidence="28">
    <location>
        <begin position="602"/>
        <end position="612"/>
    </location>
</feature>
<evidence type="ECO:0000256" key="13">
    <source>
        <dbReference type="ARBA" id="ARBA00022723"/>
    </source>
</evidence>
<dbReference type="PRINTS" id="PR00457">
    <property type="entry name" value="ANPEROXIDASE"/>
</dbReference>
<evidence type="ECO:0000256" key="3">
    <source>
        <dbReference type="ARBA" id="ARBA00004586"/>
    </source>
</evidence>
<evidence type="ECO:0000256" key="28">
    <source>
        <dbReference type="SAM" id="MobiDB-lite"/>
    </source>
</evidence>
<evidence type="ECO:0000256" key="6">
    <source>
        <dbReference type="ARBA" id="ARBA00011738"/>
    </source>
</evidence>
<comment type="subcellular location">
    <subcellularLocation>
        <location evidence="3">Endoplasmic reticulum membrane</location>
    </subcellularLocation>
    <subcellularLocation>
        <location evidence="2">Microsome membrane</location>
    </subcellularLocation>
</comment>
<dbReference type="InterPro" id="IPR019791">
    <property type="entry name" value="Haem_peroxidase_animal"/>
</dbReference>
<keyword evidence="13 26" id="KW-0479">Metal-binding</keyword>
<keyword evidence="20" id="KW-0443">Lipid metabolism</keyword>
<dbReference type="AlphaFoldDB" id="A0A0L8I0F9"/>
<proteinExistence type="inferred from homology"/>
<dbReference type="Gene3D" id="2.10.25.10">
    <property type="entry name" value="Laminin"/>
    <property type="match status" value="1"/>
</dbReference>
<keyword evidence="11" id="KW-0643">Prostaglandin biosynthesis</keyword>
<dbReference type="GO" id="GO:0016702">
    <property type="term" value="F:oxidoreductase activity, acting on single donors with incorporation of molecular oxygen, incorporation of two atoms of oxygen"/>
    <property type="evidence" value="ECO:0007669"/>
    <property type="project" value="TreeGrafter"/>
</dbReference>
<keyword evidence="19 26" id="KW-0408">Iron</keyword>
<sequence length="612" mass="70954">MILIYTVSLIMLTALVNAANPCCSFPCQHKSVCMTKGFDDYICDCSQTGYYGKNCEIPTFRQTIISFIKPTPDTVHYILTNFPVLWTIVNNVPFLNNIVMAYVYVSRGQLVDSPPLYVSNQTFTYLDIYYNRSTFVRNLPPVPKDCPTPLGVVGPKVLPDTNKLIELFRRQEFKPDPMGTSLLFAFMAQHFTHQFFKTDLTKNPDMQWGNQGVDASNIYGKNLHEENLLRTFKDGKMKSQIINNEVWPPHVKDAPVSAKFLDKIDQNFHFAVGHEFFNVVPGLIVFSTVWLREHNRVCNILKKEHPEWLDEQLFQTTKLIIIGEIIKLIIEEYVSHLAHYGLNIRFDPELLFNQRYQYQNRIAIEFNHLYHWHPFIPDIFNINGTMYTNREFYYHPEIVVKHGMKAFVDSLSRQTAGQMTAYNHGAVTLHVAKEIIEHGRLLRLQSFNNYRRRFNLKPYKNFFELTGNMELANILENFYGDVEAVEMYVGMIAEKRQHKSLFGQTIIEMGAPFSVKGLMSNPICSPGWWKPSTFGGDVGFNIVKTQTFKKLFCQNMKDGCGLVSLRIPEWTEEYEESRRKIENEAMYRMPSTKESTSEKPLMSNSKPQSNEL</sequence>
<comment type="similarity">
    <text evidence="5">Belongs to the prostaglandin G/H synthase family.</text>
</comment>
<keyword evidence="9" id="KW-0444">Lipid biosynthesis</keyword>
<comment type="catalytic activity">
    <reaction evidence="25">
        <text>(9Z,12Z)-octadecadienoate + AH2 + O2 = (13R)-hydroxy-(9Z,11E)-octadecadienoate + A + H2O</text>
        <dbReference type="Rhea" id="RHEA:75455"/>
        <dbReference type="ChEBI" id="CHEBI:13193"/>
        <dbReference type="ChEBI" id="CHEBI:15377"/>
        <dbReference type="ChEBI" id="CHEBI:15379"/>
        <dbReference type="ChEBI" id="CHEBI:17499"/>
        <dbReference type="ChEBI" id="CHEBI:30245"/>
        <dbReference type="ChEBI" id="CHEBI:136655"/>
    </reaction>
    <physiologicalReaction direction="left-to-right" evidence="25">
        <dbReference type="Rhea" id="RHEA:75456"/>
    </physiologicalReaction>
</comment>
<evidence type="ECO:0000256" key="14">
    <source>
        <dbReference type="ARBA" id="ARBA00022824"/>
    </source>
</evidence>
<comment type="cofactor">
    <cofactor evidence="1">
        <name>heme b</name>
        <dbReference type="ChEBI" id="CHEBI:60344"/>
    </cofactor>
</comment>
<keyword evidence="27" id="KW-0245">EGF-like domain</keyword>
<evidence type="ECO:0000256" key="25">
    <source>
        <dbReference type="ARBA" id="ARBA00036409"/>
    </source>
</evidence>
<dbReference type="GO" id="GO:0004666">
    <property type="term" value="F:prostaglandin-endoperoxide synthase activity"/>
    <property type="evidence" value="ECO:0007669"/>
    <property type="project" value="UniProtKB-EC"/>
</dbReference>
<feature type="chain" id="PRO_5005584057" description="prostaglandin-endoperoxide synthase" evidence="29">
    <location>
        <begin position="19"/>
        <end position="612"/>
    </location>
</feature>
<evidence type="ECO:0000256" key="4">
    <source>
        <dbReference type="ARBA" id="ARBA00004702"/>
    </source>
</evidence>
<dbReference type="SUPFAM" id="SSF57196">
    <property type="entry name" value="EGF/Laminin"/>
    <property type="match status" value="1"/>
</dbReference>
<dbReference type="GO" id="GO:0043005">
    <property type="term" value="C:neuron projection"/>
    <property type="evidence" value="ECO:0007669"/>
    <property type="project" value="TreeGrafter"/>
</dbReference>
<keyword evidence="21" id="KW-0275">Fatty acid biosynthesis</keyword>
<evidence type="ECO:0000256" key="17">
    <source>
        <dbReference type="ARBA" id="ARBA00022964"/>
    </source>
</evidence>
<dbReference type="InterPro" id="IPR037120">
    <property type="entry name" value="Haem_peroxidase_sf_animal"/>
</dbReference>
<organism evidence="31">
    <name type="scientific">Octopus bimaculoides</name>
    <name type="common">California two-spotted octopus</name>
    <dbReference type="NCBI Taxonomy" id="37653"/>
    <lineage>
        <taxon>Eukaryota</taxon>
        <taxon>Metazoa</taxon>
        <taxon>Spiralia</taxon>
        <taxon>Lophotrochozoa</taxon>
        <taxon>Mollusca</taxon>
        <taxon>Cephalopoda</taxon>
        <taxon>Coleoidea</taxon>
        <taxon>Octopodiformes</taxon>
        <taxon>Octopoda</taxon>
        <taxon>Incirrata</taxon>
        <taxon>Octopodidae</taxon>
        <taxon>Octopus</taxon>
    </lineage>
</organism>
<dbReference type="KEGG" id="obi:106867682"/>
<dbReference type="OMA" id="MIYPPHI"/>
<evidence type="ECO:0000256" key="27">
    <source>
        <dbReference type="PROSITE-ProRule" id="PRU00076"/>
    </source>
</evidence>
<evidence type="ECO:0000256" key="10">
    <source>
        <dbReference type="ARBA" id="ARBA00022559"/>
    </source>
</evidence>
<comment type="caution">
    <text evidence="27">Lacks conserved residue(s) required for the propagation of feature annotation.</text>
</comment>
<evidence type="ECO:0000256" key="20">
    <source>
        <dbReference type="ARBA" id="ARBA00023098"/>
    </source>
</evidence>
<feature type="domain" description="EGF-like" evidence="30">
    <location>
        <begin position="18"/>
        <end position="56"/>
    </location>
</feature>
<evidence type="ECO:0000256" key="1">
    <source>
        <dbReference type="ARBA" id="ARBA00001970"/>
    </source>
</evidence>
<feature type="binding site" description="axial binding residue" evidence="26">
    <location>
        <position position="373"/>
    </location>
    <ligand>
        <name>heme b</name>
        <dbReference type="ChEBI" id="CHEBI:60344"/>
    </ligand>
    <ligandPart>
        <name>Fe</name>
        <dbReference type="ChEBI" id="CHEBI:18248"/>
    </ligandPart>
</feature>
<keyword evidence="12 26" id="KW-0349">Heme</keyword>
<reference evidence="31" key="1">
    <citation type="submission" date="2015-07" db="EMBL/GenBank/DDBJ databases">
        <title>MeaNS - Measles Nucleotide Surveillance Program.</title>
        <authorList>
            <person name="Tran T."/>
            <person name="Druce J."/>
        </authorList>
    </citation>
    <scope>NUCLEOTIDE SEQUENCE</scope>
    <source>
        <strain evidence="31">UCB-OBI-ISO-001</strain>
        <tissue evidence="31">Gonad</tissue>
    </source>
</reference>
<comment type="catalytic activity">
    <reaction evidence="23">
        <text>(9Z,12Z)-octadecadienoate + AH2 + O2 = (9R)-hydroxy-(10E,12Z)-octadecadienoate + A + H2O</text>
        <dbReference type="Rhea" id="RHEA:75447"/>
        <dbReference type="ChEBI" id="CHEBI:13193"/>
        <dbReference type="ChEBI" id="CHEBI:15377"/>
        <dbReference type="ChEBI" id="CHEBI:15379"/>
        <dbReference type="ChEBI" id="CHEBI:17499"/>
        <dbReference type="ChEBI" id="CHEBI:30245"/>
        <dbReference type="ChEBI" id="CHEBI:77895"/>
    </reaction>
    <physiologicalReaction direction="left-to-right" evidence="23">
        <dbReference type="Rhea" id="RHEA:75448"/>
    </physiologicalReaction>
</comment>
<evidence type="ECO:0000256" key="24">
    <source>
        <dbReference type="ARBA" id="ARBA00036358"/>
    </source>
</evidence>
<comment type="catalytic activity">
    <reaction evidence="24">
        <text>(9Z,12Z)-octadecadienoate + AH2 + O2 = (13S)-hydroxy-(9Z,11E)-octadecadienoate + A + H2O</text>
        <dbReference type="Rhea" id="RHEA:75451"/>
        <dbReference type="ChEBI" id="CHEBI:13193"/>
        <dbReference type="ChEBI" id="CHEBI:15377"/>
        <dbReference type="ChEBI" id="CHEBI:15379"/>
        <dbReference type="ChEBI" id="CHEBI:17499"/>
        <dbReference type="ChEBI" id="CHEBI:30245"/>
        <dbReference type="ChEBI" id="CHEBI:90850"/>
    </reaction>
    <physiologicalReaction direction="left-to-right" evidence="24">
        <dbReference type="Rhea" id="RHEA:75452"/>
    </physiologicalReaction>
</comment>
<keyword evidence="14" id="KW-0256">Endoplasmic reticulum</keyword>
<dbReference type="EC" id="1.14.99.1" evidence="7"/>
<feature type="signal peptide" evidence="29">
    <location>
        <begin position="1"/>
        <end position="18"/>
    </location>
</feature>
<evidence type="ECO:0000256" key="8">
    <source>
        <dbReference type="ARBA" id="ARBA00022501"/>
    </source>
</evidence>
<keyword evidence="10" id="KW-0575">Peroxidase</keyword>
<protein>
    <recommendedName>
        <fullName evidence="7">prostaglandin-endoperoxide synthase</fullName>
        <ecNumber evidence="7">1.14.99.1</ecNumber>
    </recommendedName>
</protein>
<accession>A0A0L8I0F9</accession>
<evidence type="ECO:0000256" key="21">
    <source>
        <dbReference type="ARBA" id="ARBA00023160"/>
    </source>
</evidence>
<dbReference type="GO" id="GO:0006979">
    <property type="term" value="P:response to oxidative stress"/>
    <property type="evidence" value="ECO:0007669"/>
    <property type="project" value="InterPro"/>
</dbReference>
<name>A0A0L8I0F9_OCTBM</name>
<comment type="pathway">
    <text evidence="4">Lipid metabolism; prostaglandin biosynthesis.</text>
</comment>
<evidence type="ECO:0000259" key="30">
    <source>
        <dbReference type="PROSITE" id="PS50026"/>
    </source>
</evidence>
<evidence type="ECO:0000256" key="18">
    <source>
        <dbReference type="ARBA" id="ARBA00023002"/>
    </source>
</evidence>
<dbReference type="PANTHER" id="PTHR11903">
    <property type="entry name" value="PROSTAGLANDIN G/H SYNTHASE"/>
    <property type="match status" value="1"/>
</dbReference>
<dbReference type="Pfam" id="PF03098">
    <property type="entry name" value="An_peroxidase"/>
    <property type="match status" value="1"/>
</dbReference>
<dbReference type="GO" id="GO:0005789">
    <property type="term" value="C:endoplasmic reticulum membrane"/>
    <property type="evidence" value="ECO:0007669"/>
    <property type="project" value="UniProtKB-SubCell"/>
</dbReference>
<dbReference type="SUPFAM" id="SSF48113">
    <property type="entry name" value="Heme-dependent peroxidases"/>
    <property type="match status" value="1"/>
</dbReference>
<evidence type="ECO:0000256" key="7">
    <source>
        <dbReference type="ARBA" id="ARBA00012440"/>
    </source>
</evidence>
<evidence type="ECO:0000313" key="31">
    <source>
        <dbReference type="EMBL" id="KOF94520.1"/>
    </source>
</evidence>
<dbReference type="FunFam" id="2.10.25.10:FF:000235">
    <property type="entry name" value="Prostaglandin G/H synthase 2"/>
    <property type="match status" value="1"/>
</dbReference>
<evidence type="ECO:0000256" key="26">
    <source>
        <dbReference type="PIRSR" id="PIRSR619791-2"/>
    </source>
</evidence>
<dbReference type="PROSITE" id="PS50026">
    <property type="entry name" value="EGF_3"/>
    <property type="match status" value="1"/>
</dbReference>
<keyword evidence="8" id="KW-0644">Prostaglandin metabolism</keyword>
<evidence type="ECO:0000256" key="2">
    <source>
        <dbReference type="ARBA" id="ARBA00004524"/>
    </source>
</evidence>
<dbReference type="STRING" id="37653.A0A0L8I0F9"/>
<keyword evidence="15" id="KW-0276">Fatty acid metabolism</keyword>
<evidence type="ECO:0000256" key="9">
    <source>
        <dbReference type="ARBA" id="ARBA00022516"/>
    </source>
</evidence>
<dbReference type="PANTHER" id="PTHR11903:SF39">
    <property type="entry name" value="PROSTAGLANDIN G_H SYNTHASE 2-LIKE"/>
    <property type="match status" value="1"/>
</dbReference>
<dbReference type="InterPro" id="IPR000742">
    <property type="entry name" value="EGF"/>
</dbReference>
<dbReference type="InterPro" id="IPR010255">
    <property type="entry name" value="Haem_peroxidase_sf"/>
</dbReference>
<dbReference type="EMBL" id="KQ416946">
    <property type="protein sequence ID" value="KOF94520.1"/>
    <property type="molecule type" value="Genomic_DNA"/>
</dbReference>